<name>A0A455VI24_9GAMM</name>
<proteinExistence type="predicted"/>
<gene>
    <name evidence="1" type="ORF">SSYIS1_24590</name>
</gene>
<sequence>MFGSDSVKNIVGCTVLDAGNQHVSSNLDRFMPAFLPG</sequence>
<evidence type="ECO:0000313" key="1">
    <source>
        <dbReference type="EMBL" id="BBI92642.1"/>
    </source>
</evidence>
<dbReference type="EMBL" id="AP019531">
    <property type="protein sequence ID" value="BBI92642.1"/>
    <property type="molecule type" value="Genomic_DNA"/>
</dbReference>
<organism evidence="1 2">
    <name type="scientific">Serratia symbiotica</name>
    <dbReference type="NCBI Taxonomy" id="138074"/>
    <lineage>
        <taxon>Bacteria</taxon>
        <taxon>Pseudomonadati</taxon>
        <taxon>Pseudomonadota</taxon>
        <taxon>Gammaproteobacteria</taxon>
        <taxon>Enterobacterales</taxon>
        <taxon>Yersiniaceae</taxon>
        <taxon>Serratia</taxon>
    </lineage>
</organism>
<protein>
    <submittedName>
        <fullName evidence="1">Uncharacterized protein</fullName>
    </submittedName>
</protein>
<dbReference type="AlphaFoldDB" id="A0A455VI24"/>
<evidence type="ECO:0000313" key="2">
    <source>
        <dbReference type="Proteomes" id="UP000324392"/>
    </source>
</evidence>
<dbReference type="Proteomes" id="UP000324392">
    <property type="component" value="Chromosome"/>
</dbReference>
<reference evidence="1 2" key="1">
    <citation type="submission" date="2019-03" db="EMBL/GenBank/DDBJ databases">
        <title>The genome sequence of Candidatus Serratia symbiotica strain IS.</title>
        <authorList>
            <person name="Nikoh N."/>
            <person name="Koga R."/>
            <person name="Oshima K."/>
            <person name="Hattori M."/>
            <person name="Fukatsu T."/>
        </authorList>
    </citation>
    <scope>NUCLEOTIDE SEQUENCE [LARGE SCALE GENOMIC DNA]</scope>
    <source>
        <strain evidence="1 2">IS</strain>
    </source>
</reference>
<accession>A0A455VI24</accession>